<comment type="subcellular location">
    <subcellularLocation>
        <location evidence="1">Endomembrane system</location>
    </subcellularLocation>
</comment>
<keyword evidence="4" id="KW-0997">Cell inner membrane</keyword>
<dbReference type="SUPFAM" id="SSF53850">
    <property type="entry name" value="Periplasmic binding protein-like II"/>
    <property type="match status" value="1"/>
</dbReference>
<evidence type="ECO:0000256" key="4">
    <source>
        <dbReference type="ARBA" id="ARBA00022519"/>
    </source>
</evidence>
<dbReference type="CDD" id="cd13553">
    <property type="entry name" value="PBP2_NrtA_CpmA_like"/>
    <property type="match status" value="1"/>
</dbReference>
<dbReference type="Gene3D" id="3.40.190.10">
    <property type="entry name" value="Periplasmic binding protein-like II"/>
    <property type="match status" value="2"/>
</dbReference>
<evidence type="ECO:0000313" key="8">
    <source>
        <dbReference type="Proteomes" id="UP001566331"/>
    </source>
</evidence>
<proteinExistence type="predicted"/>
<keyword evidence="6" id="KW-0472">Membrane</keyword>
<dbReference type="Pfam" id="PF13379">
    <property type="entry name" value="NMT1_2"/>
    <property type="match status" value="1"/>
</dbReference>
<keyword evidence="2" id="KW-0813">Transport</keyword>
<organism evidence="7 8">
    <name type="scientific">Luteimonas salinilitoris</name>
    <dbReference type="NCBI Taxonomy" id="3237697"/>
    <lineage>
        <taxon>Bacteria</taxon>
        <taxon>Pseudomonadati</taxon>
        <taxon>Pseudomonadota</taxon>
        <taxon>Gammaproteobacteria</taxon>
        <taxon>Lysobacterales</taxon>
        <taxon>Lysobacteraceae</taxon>
        <taxon>Luteimonas</taxon>
    </lineage>
</organism>
<keyword evidence="5" id="KW-0732">Signal</keyword>
<dbReference type="EMBL" id="JBFWIC010000015">
    <property type="protein sequence ID" value="MEZ0475297.1"/>
    <property type="molecule type" value="Genomic_DNA"/>
</dbReference>
<keyword evidence="3" id="KW-1003">Cell membrane</keyword>
<dbReference type="Proteomes" id="UP001566331">
    <property type="component" value="Unassembled WGS sequence"/>
</dbReference>
<evidence type="ECO:0000256" key="3">
    <source>
        <dbReference type="ARBA" id="ARBA00022475"/>
    </source>
</evidence>
<evidence type="ECO:0000313" key="7">
    <source>
        <dbReference type="EMBL" id="MEZ0475297.1"/>
    </source>
</evidence>
<dbReference type="PANTHER" id="PTHR30024">
    <property type="entry name" value="ALIPHATIC SULFONATES-BINDING PROTEIN-RELATED"/>
    <property type="match status" value="1"/>
</dbReference>
<evidence type="ECO:0000256" key="2">
    <source>
        <dbReference type="ARBA" id="ARBA00022448"/>
    </source>
</evidence>
<dbReference type="PANTHER" id="PTHR30024:SF7">
    <property type="entry name" value="NITRATE_NITRITE BINDING PROTEIN NRTA"/>
    <property type="match status" value="1"/>
</dbReference>
<dbReference type="InterPro" id="IPR044527">
    <property type="entry name" value="NrtA/CpmA_ABC-bd_dom"/>
</dbReference>
<comment type="caution">
    <text evidence="7">The sequence shown here is derived from an EMBL/GenBank/DDBJ whole genome shotgun (WGS) entry which is preliminary data.</text>
</comment>
<keyword evidence="8" id="KW-1185">Reference proteome</keyword>
<accession>A0ABV4HRE1</accession>
<dbReference type="RefSeq" id="WP_370562795.1">
    <property type="nucleotide sequence ID" value="NZ_JBFWIB010000002.1"/>
</dbReference>
<name>A0ABV4HRE1_9GAMM</name>
<gene>
    <name evidence="7" type="ORF">AB6713_11820</name>
</gene>
<sequence>MHNDNIQTLQLGYMPLIDCAPLVAAVRLRLDRKHGLRLQLQRQASWAAVRDKLLSGELDAAHALAGMVYGIETGIGGPKADMAILLTLNQNGQAIVLSPALATALEQGRPLRELLAALPRRPVFAQTFPTGTHAMWLYYWLAAQGVDPMTAIHGITLPPPQMPAALARGELDGYCAGEPWSAQAEALGAGCRVVRSGQIWPGHPEKVLACRREFAALQPDIATALTAALLEACRWLDVPANRREAVAWLADPDVIGLPAEQIAACLLPSDSDSDDADADAEQDLHFHADGRVNFPWLSDGRWFLHQFRRWGWLQSADRNADDALVANVHRTDTYREAAQRVGVPVPAGGTRRSVLFDGHRWD</sequence>
<evidence type="ECO:0000256" key="6">
    <source>
        <dbReference type="ARBA" id="ARBA00023136"/>
    </source>
</evidence>
<reference evidence="7 8" key="1">
    <citation type="submission" date="2024-07" db="EMBL/GenBank/DDBJ databases">
        <title>Luteimonas salilacus sp. nov., isolated from the shore soil of Salt Lake in Tibet of China.</title>
        <authorList>
            <person name="Zhang X."/>
            <person name="Li A."/>
        </authorList>
    </citation>
    <scope>NUCLEOTIDE SEQUENCE [LARGE SCALE GENOMIC DNA]</scope>
    <source>
        <strain evidence="7 8">B3-2-R+30</strain>
    </source>
</reference>
<evidence type="ECO:0000256" key="1">
    <source>
        <dbReference type="ARBA" id="ARBA00004308"/>
    </source>
</evidence>
<protein>
    <submittedName>
        <fullName evidence="7">CmpA/NrtA family ABC transporter substrate-binding protein</fullName>
    </submittedName>
</protein>
<evidence type="ECO:0000256" key="5">
    <source>
        <dbReference type="ARBA" id="ARBA00022729"/>
    </source>
</evidence>